<dbReference type="Proteomes" id="UP000785679">
    <property type="component" value="Unassembled WGS sequence"/>
</dbReference>
<evidence type="ECO:0000313" key="11">
    <source>
        <dbReference type="Proteomes" id="UP000785679"/>
    </source>
</evidence>
<dbReference type="PANTHER" id="PTHR22883:SF23">
    <property type="entry name" value="PALMITOYLTRANSFERASE ZDHHC6"/>
    <property type="match status" value="1"/>
</dbReference>
<feature type="transmembrane region" description="Helical" evidence="8">
    <location>
        <begin position="67"/>
        <end position="88"/>
    </location>
</feature>
<gene>
    <name evidence="10" type="ORF">FGO68_gene10260</name>
</gene>
<dbReference type="EMBL" id="RRYP01004334">
    <property type="protein sequence ID" value="TNV82952.1"/>
    <property type="molecule type" value="Genomic_DNA"/>
</dbReference>
<evidence type="ECO:0000256" key="7">
    <source>
        <dbReference type="ARBA" id="ARBA00038298"/>
    </source>
</evidence>
<accession>A0A8J8T5B6</accession>
<evidence type="ECO:0000313" key="10">
    <source>
        <dbReference type="EMBL" id="TNV82952.1"/>
    </source>
</evidence>
<dbReference type="OrthoDB" id="331948at2759"/>
<evidence type="ECO:0000256" key="8">
    <source>
        <dbReference type="RuleBase" id="RU079119"/>
    </source>
</evidence>
<protein>
    <recommendedName>
        <fullName evidence="8">Palmitoyltransferase</fullName>
        <ecNumber evidence="8">2.3.1.225</ecNumber>
    </recommendedName>
</protein>
<sequence>MRSYQLRLQIKPEMDSLCRLINSVNWKKFLFGLPVLVSVIFTLYISFEFLFDFLPQLSKSTSGLRSLVLGLMHSFFASMALWSLFMVFKTDPGYLTPAFLEKLGLDKDQAKSDPQFIWRLNLEHYKKNRLIDSEVLEAFNKLTQEQTSEVNNTSHIDEEDPEAHAVREGQYSHLSSSIRYTDEQIAMVEHNVDEKFVIGVQACVRYRYCQKCTQIKPPRAHHCSICNRCVMRMDHHCPWVGNCVGFRTHRYFWNFLLYALLGAANVAISMISYKGLAGMQDEIFYMIAAIISLAFSVAITFMLGIHTYMLLNNMTTLEMGALSLRNPFDQGSKVRNWEQTFGTNKLAWFFPLSSQEEDQAYNGFSTSVLPNYLSEDKR</sequence>
<keyword evidence="5 8" id="KW-0472">Membrane</keyword>
<dbReference type="GO" id="GO:0005783">
    <property type="term" value="C:endoplasmic reticulum"/>
    <property type="evidence" value="ECO:0007669"/>
    <property type="project" value="TreeGrafter"/>
</dbReference>
<keyword evidence="2 8" id="KW-0808">Transferase</keyword>
<comment type="similarity">
    <text evidence="7">Belongs to the DHHC palmitoyltransferase family. PFA5 subfamily.</text>
</comment>
<comment type="domain">
    <text evidence="8">The DHHC domain is required for palmitoyltransferase activity.</text>
</comment>
<organism evidence="10 11">
    <name type="scientific">Halteria grandinella</name>
    <dbReference type="NCBI Taxonomy" id="5974"/>
    <lineage>
        <taxon>Eukaryota</taxon>
        <taxon>Sar</taxon>
        <taxon>Alveolata</taxon>
        <taxon>Ciliophora</taxon>
        <taxon>Intramacronucleata</taxon>
        <taxon>Spirotrichea</taxon>
        <taxon>Stichotrichia</taxon>
        <taxon>Sporadotrichida</taxon>
        <taxon>Halteriidae</taxon>
        <taxon>Halteria</taxon>
    </lineage>
</organism>
<dbReference type="GO" id="GO:0016020">
    <property type="term" value="C:membrane"/>
    <property type="evidence" value="ECO:0007669"/>
    <property type="project" value="UniProtKB-SubCell"/>
</dbReference>
<dbReference type="GO" id="GO:0019706">
    <property type="term" value="F:protein-cysteine S-palmitoyltransferase activity"/>
    <property type="evidence" value="ECO:0007669"/>
    <property type="project" value="UniProtKB-EC"/>
</dbReference>
<dbReference type="PROSITE" id="PS50216">
    <property type="entry name" value="DHHC"/>
    <property type="match status" value="1"/>
</dbReference>
<comment type="catalytic activity">
    <reaction evidence="8">
        <text>L-cysteinyl-[protein] + hexadecanoyl-CoA = S-hexadecanoyl-L-cysteinyl-[protein] + CoA</text>
        <dbReference type="Rhea" id="RHEA:36683"/>
        <dbReference type="Rhea" id="RHEA-COMP:10131"/>
        <dbReference type="Rhea" id="RHEA-COMP:11032"/>
        <dbReference type="ChEBI" id="CHEBI:29950"/>
        <dbReference type="ChEBI" id="CHEBI:57287"/>
        <dbReference type="ChEBI" id="CHEBI:57379"/>
        <dbReference type="ChEBI" id="CHEBI:74151"/>
        <dbReference type="EC" id="2.3.1.225"/>
    </reaction>
</comment>
<reference evidence="10" key="1">
    <citation type="submission" date="2019-06" db="EMBL/GenBank/DDBJ databases">
        <authorList>
            <person name="Zheng W."/>
        </authorList>
    </citation>
    <scope>NUCLEOTIDE SEQUENCE</scope>
    <source>
        <strain evidence="10">QDHG01</strain>
    </source>
</reference>
<feature type="transmembrane region" description="Helical" evidence="8">
    <location>
        <begin position="29"/>
        <end position="47"/>
    </location>
</feature>
<keyword evidence="11" id="KW-1185">Reference proteome</keyword>
<dbReference type="PANTHER" id="PTHR22883">
    <property type="entry name" value="ZINC FINGER DHHC DOMAIN CONTAINING PROTEIN"/>
    <property type="match status" value="1"/>
</dbReference>
<keyword evidence="4 8" id="KW-1133">Transmembrane helix</keyword>
<dbReference type="EC" id="2.3.1.225" evidence="8"/>
<name>A0A8J8T5B6_HALGN</name>
<feature type="transmembrane region" description="Helical" evidence="8">
    <location>
        <begin position="251"/>
        <end position="271"/>
    </location>
</feature>
<dbReference type="InterPro" id="IPR001594">
    <property type="entry name" value="Palmitoyltrfase_DHHC"/>
</dbReference>
<keyword evidence="3 8" id="KW-0812">Transmembrane</keyword>
<feature type="domain" description="Palmitoyltransferase DHHC" evidence="9">
    <location>
        <begin position="206"/>
        <end position="319"/>
    </location>
</feature>
<feature type="transmembrane region" description="Helical" evidence="8">
    <location>
        <begin position="283"/>
        <end position="305"/>
    </location>
</feature>
<proteinExistence type="inferred from homology"/>
<dbReference type="GO" id="GO:0006612">
    <property type="term" value="P:protein targeting to membrane"/>
    <property type="evidence" value="ECO:0007669"/>
    <property type="project" value="TreeGrafter"/>
</dbReference>
<keyword evidence="6 8" id="KW-0012">Acyltransferase</keyword>
<comment type="subcellular location">
    <subcellularLocation>
        <location evidence="1">Membrane</location>
        <topology evidence="1">Multi-pass membrane protein</topology>
    </subcellularLocation>
</comment>
<comment type="caution">
    <text evidence="10">The sequence shown here is derived from an EMBL/GenBank/DDBJ whole genome shotgun (WGS) entry which is preliminary data.</text>
</comment>
<evidence type="ECO:0000256" key="4">
    <source>
        <dbReference type="ARBA" id="ARBA00022989"/>
    </source>
</evidence>
<dbReference type="GO" id="GO:0005794">
    <property type="term" value="C:Golgi apparatus"/>
    <property type="evidence" value="ECO:0007669"/>
    <property type="project" value="TreeGrafter"/>
</dbReference>
<evidence type="ECO:0000256" key="3">
    <source>
        <dbReference type="ARBA" id="ARBA00022692"/>
    </source>
</evidence>
<evidence type="ECO:0000256" key="2">
    <source>
        <dbReference type="ARBA" id="ARBA00022679"/>
    </source>
</evidence>
<evidence type="ECO:0000256" key="6">
    <source>
        <dbReference type="ARBA" id="ARBA00023315"/>
    </source>
</evidence>
<evidence type="ECO:0000256" key="5">
    <source>
        <dbReference type="ARBA" id="ARBA00023136"/>
    </source>
</evidence>
<evidence type="ECO:0000259" key="9">
    <source>
        <dbReference type="Pfam" id="PF01529"/>
    </source>
</evidence>
<dbReference type="InterPro" id="IPR039859">
    <property type="entry name" value="PFA4/ZDH16/20/ERF2-like"/>
</dbReference>
<evidence type="ECO:0000256" key="1">
    <source>
        <dbReference type="ARBA" id="ARBA00004141"/>
    </source>
</evidence>
<dbReference type="Pfam" id="PF01529">
    <property type="entry name" value="DHHC"/>
    <property type="match status" value="1"/>
</dbReference>
<dbReference type="AlphaFoldDB" id="A0A8J8T5B6"/>